<organism evidence="2 3">
    <name type="scientific">Schizophyllum amplum</name>
    <dbReference type="NCBI Taxonomy" id="97359"/>
    <lineage>
        <taxon>Eukaryota</taxon>
        <taxon>Fungi</taxon>
        <taxon>Dikarya</taxon>
        <taxon>Basidiomycota</taxon>
        <taxon>Agaricomycotina</taxon>
        <taxon>Agaricomycetes</taxon>
        <taxon>Agaricomycetidae</taxon>
        <taxon>Agaricales</taxon>
        <taxon>Schizophyllaceae</taxon>
        <taxon>Schizophyllum</taxon>
    </lineage>
</organism>
<dbReference type="EMBL" id="VDMD01000205">
    <property type="protein sequence ID" value="TRM55263.1"/>
    <property type="molecule type" value="Genomic_DNA"/>
</dbReference>
<reference evidence="2 3" key="1">
    <citation type="journal article" date="2019" name="New Phytol.">
        <title>Comparative genomics reveals unique wood-decay strategies and fruiting body development in the Schizophyllaceae.</title>
        <authorList>
            <person name="Almasi E."/>
            <person name="Sahu N."/>
            <person name="Krizsan K."/>
            <person name="Balint B."/>
            <person name="Kovacs G.M."/>
            <person name="Kiss B."/>
            <person name="Cseklye J."/>
            <person name="Drula E."/>
            <person name="Henrissat B."/>
            <person name="Nagy I."/>
            <person name="Chovatia M."/>
            <person name="Adam C."/>
            <person name="LaButti K."/>
            <person name="Lipzen A."/>
            <person name="Riley R."/>
            <person name="Grigoriev I.V."/>
            <person name="Nagy L.G."/>
        </authorList>
    </citation>
    <scope>NUCLEOTIDE SEQUENCE [LARGE SCALE GENOMIC DNA]</scope>
    <source>
        <strain evidence="2 3">NL-1724</strain>
    </source>
</reference>
<evidence type="ECO:0000313" key="2">
    <source>
        <dbReference type="EMBL" id="TRM55263.1"/>
    </source>
</evidence>
<feature type="non-terminal residue" evidence="2">
    <location>
        <position position="231"/>
    </location>
</feature>
<dbReference type="AlphaFoldDB" id="A0A550BRU6"/>
<sequence>WLKSYLTLGPDRPRWAYVVDALIARNISKSGPNAPDETRVNVLLQTWNANLYQQTSLPPEISHMFRVGKKYGIHLSTPEPSAALKDTMPIWYPIGQDPKKRRVYTSNECHCLQTRHAIRTAGEARALSDLLGRARHKARRNCACTECKRIRQATGCENPHKCAQEAEYLLDNLIEKWDPRKTYSAVRHLTKHERRKNERAHTEGKGGPVIFDPSYAARPSISDNFRIFTNE</sequence>
<comment type="caution">
    <text evidence="2">The sequence shown here is derived from an EMBL/GenBank/DDBJ whole genome shotgun (WGS) entry which is preliminary data.</text>
</comment>
<gene>
    <name evidence="2" type="ORF">BD626DRAFT_380426</name>
</gene>
<dbReference type="Proteomes" id="UP000320762">
    <property type="component" value="Unassembled WGS sequence"/>
</dbReference>
<keyword evidence="3" id="KW-1185">Reference proteome</keyword>
<evidence type="ECO:0000313" key="3">
    <source>
        <dbReference type="Proteomes" id="UP000320762"/>
    </source>
</evidence>
<proteinExistence type="predicted"/>
<feature type="non-terminal residue" evidence="2">
    <location>
        <position position="1"/>
    </location>
</feature>
<feature type="compositionally biased region" description="Basic and acidic residues" evidence="1">
    <location>
        <begin position="195"/>
        <end position="204"/>
    </location>
</feature>
<accession>A0A550BRU6</accession>
<feature type="region of interest" description="Disordered" evidence="1">
    <location>
        <begin position="190"/>
        <end position="211"/>
    </location>
</feature>
<dbReference type="OrthoDB" id="3007206at2759"/>
<dbReference type="STRING" id="97359.A0A550BRU6"/>
<protein>
    <submittedName>
        <fullName evidence="2">Uncharacterized protein</fullName>
    </submittedName>
</protein>
<name>A0A550BRU6_9AGAR</name>
<evidence type="ECO:0000256" key="1">
    <source>
        <dbReference type="SAM" id="MobiDB-lite"/>
    </source>
</evidence>